<feature type="transmembrane region" description="Helical" evidence="6">
    <location>
        <begin position="60"/>
        <end position="82"/>
    </location>
</feature>
<protein>
    <submittedName>
        <fullName evidence="7">Sodium-dependent serotonin transporter</fullName>
    </submittedName>
</protein>
<feature type="transmembrane region" description="Helical" evidence="6">
    <location>
        <begin position="286"/>
        <end position="312"/>
    </location>
</feature>
<proteinExistence type="predicted"/>
<dbReference type="PANTHER" id="PTHR11616:SF240">
    <property type="entry name" value="BLOATED TUBULES, ISOFORM B-RELATED"/>
    <property type="match status" value="1"/>
</dbReference>
<evidence type="ECO:0000256" key="2">
    <source>
        <dbReference type="ARBA" id="ARBA00022448"/>
    </source>
</evidence>
<dbReference type="InterPro" id="IPR000175">
    <property type="entry name" value="Na/ntran_symport"/>
</dbReference>
<dbReference type="Proteomes" id="UP000247409">
    <property type="component" value="Unassembled WGS sequence"/>
</dbReference>
<sequence>MNSVKGALRFFVPRVEHADDGREVWPSRLSFILASMGLAVGIGNLLRYPSIVYRNYGVQWFIPYFMALFLVGIPLLLLEISLGQAYRGGAVVAFNRVSHRMRGLGLSVVFVGYIIATYYVVILAWAMAFFRHSFTSPLPWTGGLKEIESFFFDTVVRNRVTETADGFSYDYGGIIGETIGWSMFLWFLVYLCIFKGVGLTGRIVYVSMLFPLAMLLVITIRGVTLENAWRGIRLYIATWDGSKLGNGQIWKDAVGQIFFSIGAGFGSFVAYASYNKKYANAVQDSLIIALSNSLYEIVAGFAAFGVIGFLNIPRDQNLTTFSIAFITYPQALAELPGSNVWSVLFFMTVILLGIDSAFGLLEGGITVIVDTDWGKRPSRWITVGIATTSAALLSIMYTTEFGFYLLDAVDTWFNNIALILAMWVQCAGVTSLYRYKDVVSQTGWLAFAVANGSYVMSMVLLVVVGHTVSSWAGVIVFVAVLVIGTVVSALVAQQPPISGPFAKVAFVDKLWWLSCYSSEQLRQDLNGIVAKGKNWNIPVIWAPMLRWLTAPVLMVILSFSYEGFNSKLRRDPLHIFAFAFAHVVSVLLVVGFVLPRVFDVFISEGHRGEHELQYASEPRQVVADEDDKLGGSGTEEQG</sequence>
<feature type="transmembrane region" description="Helical" evidence="6">
    <location>
        <begin position="471"/>
        <end position="492"/>
    </location>
</feature>
<evidence type="ECO:0000256" key="6">
    <source>
        <dbReference type="SAM" id="Phobius"/>
    </source>
</evidence>
<keyword evidence="2" id="KW-0813">Transport</keyword>
<dbReference type="GO" id="GO:0005886">
    <property type="term" value="C:plasma membrane"/>
    <property type="evidence" value="ECO:0007669"/>
    <property type="project" value="TreeGrafter"/>
</dbReference>
<evidence type="ECO:0000256" key="1">
    <source>
        <dbReference type="ARBA" id="ARBA00004141"/>
    </source>
</evidence>
<dbReference type="CDD" id="cd11554">
    <property type="entry name" value="SLC6sbd_u2"/>
    <property type="match status" value="1"/>
</dbReference>
<feature type="transmembrane region" description="Helical" evidence="6">
    <location>
        <begin position="381"/>
        <end position="406"/>
    </location>
</feature>
<gene>
    <name evidence="7" type="ORF">BWQ96_08166</name>
</gene>
<keyword evidence="8" id="KW-1185">Reference proteome</keyword>
<feature type="transmembrane region" description="Helical" evidence="6">
    <location>
        <begin position="171"/>
        <end position="191"/>
    </location>
</feature>
<comment type="caution">
    <text evidence="7">The sequence shown here is derived from an EMBL/GenBank/DDBJ whole genome shotgun (WGS) entry which is preliminary data.</text>
</comment>
<evidence type="ECO:0000256" key="4">
    <source>
        <dbReference type="ARBA" id="ARBA00022989"/>
    </source>
</evidence>
<evidence type="ECO:0000313" key="8">
    <source>
        <dbReference type="Proteomes" id="UP000247409"/>
    </source>
</evidence>
<keyword evidence="3 6" id="KW-0812">Transmembrane</keyword>
<evidence type="ECO:0000313" key="7">
    <source>
        <dbReference type="EMBL" id="PXF42134.1"/>
    </source>
</evidence>
<comment type="subcellular location">
    <subcellularLocation>
        <location evidence="1">Membrane</location>
        <topology evidence="1">Multi-pass membrane protein</topology>
    </subcellularLocation>
</comment>
<dbReference type="PROSITE" id="PS50267">
    <property type="entry name" value="NA_NEUROTRAN_SYMP_3"/>
    <property type="match status" value="1"/>
</dbReference>
<feature type="transmembrane region" description="Helical" evidence="6">
    <location>
        <begin position="445"/>
        <end position="465"/>
    </location>
</feature>
<dbReference type="Pfam" id="PF00209">
    <property type="entry name" value="SNF"/>
    <property type="match status" value="2"/>
</dbReference>
<accession>A0A2V3IJ68</accession>
<dbReference type="OrthoDB" id="6581954at2759"/>
<feature type="transmembrane region" description="Helical" evidence="6">
    <location>
        <begin position="343"/>
        <end position="369"/>
    </location>
</feature>
<feature type="transmembrane region" description="Helical" evidence="6">
    <location>
        <begin position="573"/>
        <end position="594"/>
    </location>
</feature>
<dbReference type="AlphaFoldDB" id="A0A2V3IJ68"/>
<evidence type="ECO:0000256" key="5">
    <source>
        <dbReference type="ARBA" id="ARBA00023136"/>
    </source>
</evidence>
<dbReference type="PANTHER" id="PTHR11616">
    <property type="entry name" value="SODIUM/CHLORIDE DEPENDENT TRANSPORTER"/>
    <property type="match status" value="1"/>
</dbReference>
<keyword evidence="5 6" id="KW-0472">Membrane</keyword>
<evidence type="ECO:0000256" key="3">
    <source>
        <dbReference type="ARBA" id="ARBA00022692"/>
    </source>
</evidence>
<organism evidence="7 8">
    <name type="scientific">Gracilariopsis chorda</name>
    <dbReference type="NCBI Taxonomy" id="448386"/>
    <lineage>
        <taxon>Eukaryota</taxon>
        <taxon>Rhodophyta</taxon>
        <taxon>Florideophyceae</taxon>
        <taxon>Rhodymeniophycidae</taxon>
        <taxon>Gracilariales</taxon>
        <taxon>Gracilariaceae</taxon>
        <taxon>Gracilariopsis</taxon>
    </lineage>
</organism>
<name>A0A2V3IJ68_9FLOR</name>
<feature type="transmembrane region" description="Helical" evidence="6">
    <location>
        <begin position="539"/>
        <end position="561"/>
    </location>
</feature>
<feature type="transmembrane region" description="Helical" evidence="6">
    <location>
        <begin position="29"/>
        <end position="48"/>
    </location>
</feature>
<feature type="transmembrane region" description="Helical" evidence="6">
    <location>
        <begin position="103"/>
        <end position="130"/>
    </location>
</feature>
<dbReference type="GO" id="GO:0035725">
    <property type="term" value="P:sodium ion transmembrane transport"/>
    <property type="evidence" value="ECO:0007669"/>
    <property type="project" value="TreeGrafter"/>
</dbReference>
<reference evidence="7 8" key="1">
    <citation type="journal article" date="2018" name="Mol. Biol. Evol.">
        <title>Analysis of the draft genome of the red seaweed Gracilariopsis chorda provides insights into genome size evolution in Rhodophyta.</title>
        <authorList>
            <person name="Lee J."/>
            <person name="Yang E.C."/>
            <person name="Graf L."/>
            <person name="Yang J.H."/>
            <person name="Qiu H."/>
            <person name="Zel Zion U."/>
            <person name="Chan C.X."/>
            <person name="Stephens T.G."/>
            <person name="Weber A.P.M."/>
            <person name="Boo G.H."/>
            <person name="Boo S.M."/>
            <person name="Kim K.M."/>
            <person name="Shin Y."/>
            <person name="Jung M."/>
            <person name="Lee S.J."/>
            <person name="Yim H.S."/>
            <person name="Lee J.H."/>
            <person name="Bhattacharya D."/>
            <person name="Yoon H.S."/>
        </authorList>
    </citation>
    <scope>NUCLEOTIDE SEQUENCE [LARGE SCALE GENOMIC DNA]</scope>
    <source>
        <strain evidence="7 8">SKKU-2015</strain>
        <tissue evidence="7">Whole body</tissue>
    </source>
</reference>
<dbReference type="STRING" id="448386.A0A2V3IJ68"/>
<dbReference type="EMBL" id="NBIV01000176">
    <property type="protein sequence ID" value="PXF42134.1"/>
    <property type="molecule type" value="Genomic_DNA"/>
</dbReference>
<keyword evidence="4 6" id="KW-1133">Transmembrane helix</keyword>
<feature type="transmembrane region" description="Helical" evidence="6">
    <location>
        <begin position="203"/>
        <end position="224"/>
    </location>
</feature>
<dbReference type="SUPFAM" id="SSF161070">
    <property type="entry name" value="SNF-like"/>
    <property type="match status" value="1"/>
</dbReference>
<feature type="transmembrane region" description="Helical" evidence="6">
    <location>
        <begin position="253"/>
        <end position="274"/>
    </location>
</feature>
<dbReference type="InterPro" id="IPR037272">
    <property type="entry name" value="SNS_sf"/>
</dbReference>
<dbReference type="PRINTS" id="PR00176">
    <property type="entry name" value="NANEUSMPORT"/>
</dbReference>